<reference evidence="2 3" key="1">
    <citation type="journal article" date="2024" name="Nat. Commun.">
        <title>Phylogenomics reveals the evolutionary origins of lichenization in chlorophyte algae.</title>
        <authorList>
            <person name="Puginier C."/>
            <person name="Libourel C."/>
            <person name="Otte J."/>
            <person name="Skaloud P."/>
            <person name="Haon M."/>
            <person name="Grisel S."/>
            <person name="Petersen M."/>
            <person name="Berrin J.G."/>
            <person name="Delaux P.M."/>
            <person name="Dal Grande F."/>
            <person name="Keller J."/>
        </authorList>
    </citation>
    <scope>NUCLEOTIDE SEQUENCE [LARGE SCALE GENOMIC DNA]</scope>
    <source>
        <strain evidence="2 3">SAG 2145</strain>
    </source>
</reference>
<comment type="caution">
    <text evidence="2">The sequence shown here is derived from an EMBL/GenBank/DDBJ whole genome shotgun (WGS) entry which is preliminary data.</text>
</comment>
<sequence length="237" mass="27044">MQGAWGLRPAHKGALNQSLGSCHSLCLPLRFSNSRLVREKLQSAGSCIHASSVADGAGASRSAADSAPGSPARLQRKLSMKQRWRVFKYEWQERRDKASEAVMATPPAQAVAAAWSRLLVVLSPLFAFFDTLQRFWQQTVAAFYDFTMEETKRKWKWERMHEHHFTFWTSALKCLVVLTWTVFFEIVTPPIFIWAIPLPVFCLWAMYDEPEGYAIALALIATLPLKFFPGSGWRWLF</sequence>
<dbReference type="Proteomes" id="UP001438707">
    <property type="component" value="Unassembled WGS sequence"/>
</dbReference>
<keyword evidence="1" id="KW-0812">Transmembrane</keyword>
<keyword evidence="1" id="KW-0472">Membrane</keyword>
<protein>
    <submittedName>
        <fullName evidence="2">Uncharacterized protein</fullName>
    </submittedName>
</protein>
<evidence type="ECO:0000256" key="1">
    <source>
        <dbReference type="SAM" id="Phobius"/>
    </source>
</evidence>
<keyword evidence="1" id="KW-1133">Transmembrane helix</keyword>
<feature type="transmembrane region" description="Helical" evidence="1">
    <location>
        <begin position="213"/>
        <end position="236"/>
    </location>
</feature>
<evidence type="ECO:0000313" key="2">
    <source>
        <dbReference type="EMBL" id="KAK9836648.1"/>
    </source>
</evidence>
<dbReference type="AlphaFoldDB" id="A0AAW1RSA2"/>
<name>A0AAW1RSA2_9CHLO</name>
<gene>
    <name evidence="2" type="ORF">WJX74_005340</name>
</gene>
<evidence type="ECO:0000313" key="3">
    <source>
        <dbReference type="Proteomes" id="UP001438707"/>
    </source>
</evidence>
<proteinExistence type="predicted"/>
<accession>A0AAW1RSA2</accession>
<organism evidence="2 3">
    <name type="scientific">Apatococcus lobatus</name>
    <dbReference type="NCBI Taxonomy" id="904363"/>
    <lineage>
        <taxon>Eukaryota</taxon>
        <taxon>Viridiplantae</taxon>
        <taxon>Chlorophyta</taxon>
        <taxon>core chlorophytes</taxon>
        <taxon>Trebouxiophyceae</taxon>
        <taxon>Chlorellales</taxon>
        <taxon>Chlorellaceae</taxon>
        <taxon>Apatococcus</taxon>
    </lineage>
</organism>
<keyword evidence="3" id="KW-1185">Reference proteome</keyword>
<dbReference type="EMBL" id="JALJOS010000007">
    <property type="protein sequence ID" value="KAK9836648.1"/>
    <property type="molecule type" value="Genomic_DNA"/>
</dbReference>